<dbReference type="EMBL" id="BJXW01000004">
    <property type="protein sequence ID" value="GEN30021.1"/>
    <property type="molecule type" value="Genomic_DNA"/>
</dbReference>
<evidence type="ECO:0008006" key="3">
    <source>
        <dbReference type="Google" id="ProtNLM"/>
    </source>
</evidence>
<organism evidence="1 2">
    <name type="scientific">Cerasibacillus quisquiliarum</name>
    <dbReference type="NCBI Taxonomy" id="227865"/>
    <lineage>
        <taxon>Bacteria</taxon>
        <taxon>Bacillati</taxon>
        <taxon>Bacillota</taxon>
        <taxon>Bacilli</taxon>
        <taxon>Bacillales</taxon>
        <taxon>Bacillaceae</taxon>
        <taxon>Cerasibacillus</taxon>
    </lineage>
</organism>
<protein>
    <recommendedName>
        <fullName evidence="3">SRPBCC family protein</fullName>
    </recommendedName>
</protein>
<dbReference type="Proteomes" id="UP000321491">
    <property type="component" value="Unassembled WGS sequence"/>
</dbReference>
<reference evidence="1 2" key="1">
    <citation type="submission" date="2019-07" db="EMBL/GenBank/DDBJ databases">
        <title>Whole genome shotgun sequence of Cerasibacillus quisquiliarum NBRC 102429.</title>
        <authorList>
            <person name="Hosoyama A."/>
            <person name="Uohara A."/>
            <person name="Ohji S."/>
            <person name="Ichikawa N."/>
        </authorList>
    </citation>
    <scope>NUCLEOTIDE SEQUENCE [LARGE SCALE GENOMIC DNA]</scope>
    <source>
        <strain evidence="1 2">NBRC 102429</strain>
    </source>
</reference>
<evidence type="ECO:0000313" key="2">
    <source>
        <dbReference type="Proteomes" id="UP000321491"/>
    </source>
</evidence>
<evidence type="ECO:0000313" key="1">
    <source>
        <dbReference type="EMBL" id="GEN30021.1"/>
    </source>
</evidence>
<proteinExistence type="predicted"/>
<comment type="caution">
    <text evidence="1">The sequence shown here is derived from an EMBL/GenBank/DDBJ whole genome shotgun (WGS) entry which is preliminary data.</text>
</comment>
<dbReference type="InterPro" id="IPR023393">
    <property type="entry name" value="START-like_dom_sf"/>
</dbReference>
<dbReference type="SUPFAM" id="SSF55961">
    <property type="entry name" value="Bet v1-like"/>
    <property type="match status" value="1"/>
</dbReference>
<gene>
    <name evidence="1" type="ORF">CQU01_02590</name>
</gene>
<dbReference type="RefSeq" id="WP_170226548.1">
    <property type="nucleotide sequence ID" value="NZ_BJXW01000004.1"/>
</dbReference>
<dbReference type="CDD" id="cd07812">
    <property type="entry name" value="SRPBCC"/>
    <property type="match status" value="1"/>
</dbReference>
<dbReference type="AlphaFoldDB" id="A0A511UVT1"/>
<keyword evidence="2" id="KW-1185">Reference proteome</keyword>
<dbReference type="Gene3D" id="3.30.530.20">
    <property type="match status" value="1"/>
</dbReference>
<name>A0A511UVT1_9BACI</name>
<accession>A0A511UVT1</accession>
<sequence length="152" mass="17664">MSNIDYQMTLALPLQEVWSFLNDFNNWANCVDGYIHHREITPLQSVWTLKGELGLLEKTIQLHVKRMKTATPYHMVINFSSLQNKLLGKACIYVKDYSKNETKIEATIELKVKGLPNAFVRPILKNILPKMLHQFGQRIKLEILKRQPTPMT</sequence>